<evidence type="ECO:0000313" key="1">
    <source>
        <dbReference type="EMBL" id="GIY24710.1"/>
    </source>
</evidence>
<accession>A0AAV4RWP7</accession>
<keyword evidence="2" id="KW-1185">Reference proteome</keyword>
<reference evidence="1 2" key="1">
    <citation type="submission" date="2021-06" db="EMBL/GenBank/DDBJ databases">
        <title>Caerostris darwini draft genome.</title>
        <authorList>
            <person name="Kono N."/>
            <person name="Arakawa K."/>
        </authorList>
    </citation>
    <scope>NUCLEOTIDE SEQUENCE [LARGE SCALE GENOMIC DNA]</scope>
</reference>
<protein>
    <submittedName>
        <fullName evidence="1">Uncharacterized protein</fullName>
    </submittedName>
</protein>
<name>A0AAV4RWP7_9ARAC</name>
<dbReference type="Proteomes" id="UP001054837">
    <property type="component" value="Unassembled WGS sequence"/>
</dbReference>
<evidence type="ECO:0000313" key="2">
    <source>
        <dbReference type="Proteomes" id="UP001054837"/>
    </source>
</evidence>
<organism evidence="1 2">
    <name type="scientific">Caerostris darwini</name>
    <dbReference type="NCBI Taxonomy" id="1538125"/>
    <lineage>
        <taxon>Eukaryota</taxon>
        <taxon>Metazoa</taxon>
        <taxon>Ecdysozoa</taxon>
        <taxon>Arthropoda</taxon>
        <taxon>Chelicerata</taxon>
        <taxon>Arachnida</taxon>
        <taxon>Araneae</taxon>
        <taxon>Araneomorphae</taxon>
        <taxon>Entelegynae</taxon>
        <taxon>Araneoidea</taxon>
        <taxon>Araneidae</taxon>
        <taxon>Caerostris</taxon>
    </lineage>
</organism>
<dbReference type="EMBL" id="BPLQ01006728">
    <property type="protein sequence ID" value="GIY24710.1"/>
    <property type="molecule type" value="Genomic_DNA"/>
</dbReference>
<sequence length="105" mass="11699">MKSTILDISQNNTLPHDTSIDPRSVRFLGGVDGTSAEQRVNKKAVKVKVKVFDSPRTARFECSKEVVTTQLKCFLPDTRRAVLKKCPSASPEFHQTRLGEIQLGL</sequence>
<proteinExistence type="predicted"/>
<comment type="caution">
    <text evidence="1">The sequence shown here is derived from an EMBL/GenBank/DDBJ whole genome shotgun (WGS) entry which is preliminary data.</text>
</comment>
<dbReference type="AlphaFoldDB" id="A0AAV4RWP7"/>
<gene>
    <name evidence="1" type="ORF">CDAR_401561</name>
</gene>